<dbReference type="AlphaFoldDB" id="A0A239SU20"/>
<evidence type="ECO:0000256" key="7">
    <source>
        <dbReference type="ARBA" id="ARBA00022989"/>
    </source>
</evidence>
<dbReference type="CDD" id="cd06503">
    <property type="entry name" value="ATP-synt_Fo_b"/>
    <property type="match status" value="1"/>
</dbReference>
<organism evidence="15 16">
    <name type="scientific">Streptococcus merionis</name>
    <dbReference type="NCBI Taxonomy" id="400065"/>
    <lineage>
        <taxon>Bacteria</taxon>
        <taxon>Bacillati</taxon>
        <taxon>Bacillota</taxon>
        <taxon>Bacilli</taxon>
        <taxon>Lactobacillales</taxon>
        <taxon>Streptococcaceae</taxon>
        <taxon>Streptococcus</taxon>
    </lineage>
</organism>
<evidence type="ECO:0000256" key="13">
    <source>
        <dbReference type="HAMAP-Rule" id="MF_01398"/>
    </source>
</evidence>
<keyword evidence="5 13" id="KW-0812">Transmembrane</keyword>
<sequence length="166" mass="18522">MTIGATALSNMLGHFIIVTGAFILLFVLLRLFAWSKITGIFEKRAAYITGEIERAEKAKAEATDLVKQRQEALTEVRKVADGILLEAKQTGESMKNRMVSDAEKQIDEMKAKAERDTARNRAEAMASMRDEVSEMSLELAQQILMKELDPAGQSELIDRYIAKLGE</sequence>
<keyword evidence="4 13" id="KW-0138">CF(0)</keyword>
<evidence type="ECO:0000256" key="2">
    <source>
        <dbReference type="ARBA" id="ARBA00022448"/>
    </source>
</evidence>
<keyword evidence="7 13" id="KW-1133">Transmembrane helix</keyword>
<dbReference type="GO" id="GO:0005886">
    <property type="term" value="C:plasma membrane"/>
    <property type="evidence" value="ECO:0007669"/>
    <property type="project" value="UniProtKB-SubCell"/>
</dbReference>
<dbReference type="EMBL" id="LT906439">
    <property type="protein sequence ID" value="SNU88991.1"/>
    <property type="molecule type" value="Genomic_DNA"/>
</dbReference>
<dbReference type="HAMAP" id="MF_01398">
    <property type="entry name" value="ATP_synth_b_bprime"/>
    <property type="match status" value="1"/>
</dbReference>
<dbReference type="PANTHER" id="PTHR33445">
    <property type="entry name" value="ATP SYNTHASE SUBUNIT B', CHLOROPLASTIC"/>
    <property type="match status" value="1"/>
</dbReference>
<comment type="subunit">
    <text evidence="13">F-type ATPases have 2 components, F(1) - the catalytic core - and F(0) - the membrane proton channel. F(1) has five subunits: alpha(3), beta(3), gamma(1), delta(1), epsilon(1). F(0) has three main subunits: a(1), b(2) and c(10-14). The alpha and beta chains form an alternating ring which encloses part of the gamma chain. F(1) is attached to F(0) by a central stalk formed by the gamma and epsilon chains, while a peripheral stalk is formed by the delta and b chains.</text>
</comment>
<dbReference type="OrthoDB" id="282095at2"/>
<evidence type="ECO:0000256" key="12">
    <source>
        <dbReference type="ARBA" id="ARBA00037847"/>
    </source>
</evidence>
<keyword evidence="16" id="KW-1185">Reference proteome</keyword>
<keyword evidence="15" id="KW-0378">Hydrolase</keyword>
<protein>
    <recommendedName>
        <fullName evidence="13">ATP synthase subunit b</fullName>
    </recommendedName>
    <alternativeName>
        <fullName evidence="13">ATP synthase F(0) sector subunit b</fullName>
    </alternativeName>
    <alternativeName>
        <fullName evidence="13">ATPase subunit I</fullName>
    </alternativeName>
    <alternativeName>
        <fullName evidence="13">F-type ATPase subunit b</fullName>
        <shortName evidence="13">F-ATPase subunit b</shortName>
    </alternativeName>
</protein>
<dbReference type="RefSeq" id="WP_018373240.1">
    <property type="nucleotide sequence ID" value="NZ_JBCLRV010000005.1"/>
</dbReference>
<keyword evidence="9 13" id="KW-0472">Membrane</keyword>
<dbReference type="Pfam" id="PF00430">
    <property type="entry name" value="ATP-synt_B"/>
    <property type="match status" value="1"/>
</dbReference>
<evidence type="ECO:0000256" key="9">
    <source>
        <dbReference type="ARBA" id="ARBA00023136"/>
    </source>
</evidence>
<evidence type="ECO:0000256" key="4">
    <source>
        <dbReference type="ARBA" id="ARBA00022547"/>
    </source>
</evidence>
<evidence type="ECO:0000256" key="11">
    <source>
        <dbReference type="ARBA" id="ARBA00025198"/>
    </source>
</evidence>
<comment type="similarity">
    <text evidence="1 13 14">Belongs to the ATPase B chain family.</text>
</comment>
<name>A0A239SU20_9STRE</name>
<proteinExistence type="inferred from homology"/>
<gene>
    <name evidence="13 15" type="primary">atpF</name>
    <name evidence="15" type="ORF">SAMEA4412692_01306</name>
</gene>
<dbReference type="KEGG" id="smen:SAMEA4412692_1306"/>
<dbReference type="eggNOG" id="COG0711">
    <property type="taxonomic scope" value="Bacteria"/>
</dbReference>
<feature type="transmembrane region" description="Helical" evidence="13">
    <location>
        <begin position="12"/>
        <end position="33"/>
    </location>
</feature>
<comment type="function">
    <text evidence="13">Component of the F(0) channel, it forms part of the peripheral stalk, linking F(1) to F(0).</text>
</comment>
<dbReference type="InterPro" id="IPR005864">
    <property type="entry name" value="ATP_synth_F0_bsu_bac"/>
</dbReference>
<keyword evidence="2 13" id="KW-0813">Transport</keyword>
<dbReference type="InterPro" id="IPR002146">
    <property type="entry name" value="ATP_synth_b/b'su_bac/chlpt"/>
</dbReference>
<dbReference type="GO" id="GO:0045259">
    <property type="term" value="C:proton-transporting ATP synthase complex"/>
    <property type="evidence" value="ECO:0007669"/>
    <property type="project" value="UniProtKB-KW"/>
</dbReference>
<dbReference type="STRING" id="1123308.GCA_000380085_00670"/>
<evidence type="ECO:0000313" key="16">
    <source>
        <dbReference type="Proteomes" id="UP000215185"/>
    </source>
</evidence>
<dbReference type="InterPro" id="IPR050059">
    <property type="entry name" value="ATP_synthase_B_chain"/>
</dbReference>
<dbReference type="GO" id="GO:0012505">
    <property type="term" value="C:endomembrane system"/>
    <property type="evidence" value="ECO:0007669"/>
    <property type="project" value="UniProtKB-SubCell"/>
</dbReference>
<accession>A0A239SU20</accession>
<keyword evidence="6 13" id="KW-0375">Hydrogen ion transport</keyword>
<evidence type="ECO:0000256" key="3">
    <source>
        <dbReference type="ARBA" id="ARBA00022475"/>
    </source>
</evidence>
<dbReference type="GO" id="GO:0046961">
    <property type="term" value="F:proton-transporting ATPase activity, rotational mechanism"/>
    <property type="evidence" value="ECO:0007669"/>
    <property type="project" value="TreeGrafter"/>
</dbReference>
<dbReference type="GO" id="GO:0016787">
    <property type="term" value="F:hydrolase activity"/>
    <property type="evidence" value="ECO:0007669"/>
    <property type="project" value="UniProtKB-KW"/>
</dbReference>
<comment type="function">
    <text evidence="11 13">F(1)F(0) ATP synthase produces ATP from ADP in the presence of a proton or sodium gradient. F-type ATPases consist of two structural domains, F(1) containing the extramembraneous catalytic core and F(0) containing the membrane proton channel, linked together by a central stalk and a peripheral stalk. During catalysis, ATP synthesis in the catalytic domain of F(1) is coupled via a rotary mechanism of the central stalk subunits to proton translocation.</text>
</comment>
<dbReference type="GO" id="GO:0046933">
    <property type="term" value="F:proton-transporting ATP synthase activity, rotational mechanism"/>
    <property type="evidence" value="ECO:0007669"/>
    <property type="project" value="UniProtKB-UniRule"/>
</dbReference>
<comment type="subcellular location">
    <subcellularLocation>
        <location evidence="13">Cell membrane</location>
        <topology evidence="13">Single-pass membrane protein</topology>
    </subcellularLocation>
    <subcellularLocation>
        <location evidence="12">Endomembrane system</location>
        <topology evidence="12">Single-pass membrane protein</topology>
    </subcellularLocation>
</comment>
<dbReference type="PANTHER" id="PTHR33445:SF1">
    <property type="entry name" value="ATP SYNTHASE SUBUNIT B"/>
    <property type="match status" value="1"/>
</dbReference>
<evidence type="ECO:0000256" key="5">
    <source>
        <dbReference type="ARBA" id="ARBA00022692"/>
    </source>
</evidence>
<evidence type="ECO:0000256" key="6">
    <source>
        <dbReference type="ARBA" id="ARBA00022781"/>
    </source>
</evidence>
<reference evidence="15 16" key="1">
    <citation type="submission" date="2017-06" db="EMBL/GenBank/DDBJ databases">
        <authorList>
            <consortium name="Pathogen Informatics"/>
        </authorList>
    </citation>
    <scope>NUCLEOTIDE SEQUENCE [LARGE SCALE GENOMIC DNA]</scope>
    <source>
        <strain evidence="15 16">NCTC13788</strain>
    </source>
</reference>
<evidence type="ECO:0000256" key="10">
    <source>
        <dbReference type="ARBA" id="ARBA00023310"/>
    </source>
</evidence>
<dbReference type="Proteomes" id="UP000215185">
    <property type="component" value="Chromosome 1"/>
</dbReference>
<dbReference type="NCBIfam" id="TIGR01144">
    <property type="entry name" value="ATP_synt_b"/>
    <property type="match status" value="1"/>
</dbReference>
<evidence type="ECO:0000256" key="1">
    <source>
        <dbReference type="ARBA" id="ARBA00005513"/>
    </source>
</evidence>
<keyword evidence="8 13" id="KW-0406">Ion transport</keyword>
<keyword evidence="3 13" id="KW-1003">Cell membrane</keyword>
<keyword evidence="10 13" id="KW-0066">ATP synthesis</keyword>
<evidence type="ECO:0000256" key="14">
    <source>
        <dbReference type="RuleBase" id="RU003848"/>
    </source>
</evidence>
<evidence type="ECO:0000256" key="8">
    <source>
        <dbReference type="ARBA" id="ARBA00023065"/>
    </source>
</evidence>
<evidence type="ECO:0000313" key="15">
    <source>
        <dbReference type="EMBL" id="SNU88991.1"/>
    </source>
</evidence>